<dbReference type="eggNOG" id="COG4402">
    <property type="taxonomic scope" value="Bacteria"/>
</dbReference>
<evidence type="ECO:0000256" key="1">
    <source>
        <dbReference type="SAM" id="MobiDB-lite"/>
    </source>
</evidence>
<dbReference type="KEGG" id="hoh:Hoch_3356"/>
<dbReference type="STRING" id="502025.Hoch_3356"/>
<accession>D0LV17</accession>
<organism evidence="2 3">
    <name type="scientific">Haliangium ochraceum (strain DSM 14365 / JCM 11303 / SMP-2)</name>
    <dbReference type="NCBI Taxonomy" id="502025"/>
    <lineage>
        <taxon>Bacteria</taxon>
        <taxon>Pseudomonadati</taxon>
        <taxon>Myxococcota</taxon>
        <taxon>Polyangia</taxon>
        <taxon>Haliangiales</taxon>
        <taxon>Kofleriaceae</taxon>
        <taxon>Haliangium</taxon>
    </lineage>
</organism>
<feature type="region of interest" description="Disordered" evidence="1">
    <location>
        <begin position="132"/>
        <end position="154"/>
    </location>
</feature>
<dbReference type="HOGENOM" id="CLU_452538_0_0_7"/>
<proteinExistence type="predicted"/>
<evidence type="ECO:0008006" key="4">
    <source>
        <dbReference type="Google" id="ProtNLM"/>
    </source>
</evidence>
<sequence length="603" mass="65487">MTHQLIDSLTKWSNSVSLIRTLSSAALGLVGALSLGALAGQPALPSAQACGCFAQPDPTAPVVQGGERIVFAMEDGVVTAHIQIQYTGAAEEFAWLLPLPSEPSFTLGNEEMFARLIDATQPRYRLGPRIDPETCPAPPPPVAAPGGPDSGNGPVVRRELVGPYEGFILSAEDKQPLLDWLSDNRFFVATDGDDALDPYIRAGGYFLAIRLAPGYDAGDLQPVVVSYRSELPQIPIVLTSISALADMPIMVWVLGEHRAIPRNFFHTQINDARIDWLNNAANYVEVVTDAVDEAEGHHSFVTEYAGTSEVMRDRLDYTGRFGDPEELRALSDPGDYLEYLLWHGYQEIAPNGAEVVSAPFVSLVEEFLPLPPELVAAIEADIGETITAGALFWDYRYWLEQYPDILGPAHAEFDADGLTDVLIERIVEPLRQADALFDEHPYLTRMFTTLSPDEMLKDPAFSFNPDLDEVSNIHIATVEILECAESSPDFDGPTILTTEQGRRLYFPNGLDDTAWQDVGMPASLRTEVLREEGAPMVVSDNAAAIDSAIDEYRPVPAVPDPDEDEGGCAAAPGTGTGPHPGTLLLVLLLGGLAAVARRRGRER</sequence>
<dbReference type="Proteomes" id="UP000001880">
    <property type="component" value="Chromosome"/>
</dbReference>
<keyword evidence="3" id="KW-1185">Reference proteome</keyword>
<dbReference type="InterPro" id="IPR019283">
    <property type="entry name" value="DUF2330"/>
</dbReference>
<evidence type="ECO:0000313" key="3">
    <source>
        <dbReference type="Proteomes" id="UP000001880"/>
    </source>
</evidence>
<dbReference type="AlphaFoldDB" id="D0LV17"/>
<reference evidence="2 3" key="1">
    <citation type="journal article" date="2010" name="Stand. Genomic Sci.">
        <title>Complete genome sequence of Haliangium ochraceum type strain (SMP-2).</title>
        <authorList>
            <consortium name="US DOE Joint Genome Institute (JGI-PGF)"/>
            <person name="Ivanova N."/>
            <person name="Daum C."/>
            <person name="Lang E."/>
            <person name="Abt B."/>
            <person name="Kopitz M."/>
            <person name="Saunders E."/>
            <person name="Lapidus A."/>
            <person name="Lucas S."/>
            <person name="Glavina Del Rio T."/>
            <person name="Nolan M."/>
            <person name="Tice H."/>
            <person name="Copeland A."/>
            <person name="Cheng J.F."/>
            <person name="Chen F."/>
            <person name="Bruce D."/>
            <person name="Goodwin L."/>
            <person name="Pitluck S."/>
            <person name="Mavromatis K."/>
            <person name="Pati A."/>
            <person name="Mikhailova N."/>
            <person name="Chen A."/>
            <person name="Palaniappan K."/>
            <person name="Land M."/>
            <person name="Hauser L."/>
            <person name="Chang Y.J."/>
            <person name="Jeffries C.D."/>
            <person name="Detter J.C."/>
            <person name="Brettin T."/>
            <person name="Rohde M."/>
            <person name="Goker M."/>
            <person name="Bristow J."/>
            <person name="Markowitz V."/>
            <person name="Eisen J.A."/>
            <person name="Hugenholtz P."/>
            <person name="Kyrpides N.C."/>
            <person name="Klenk H.P."/>
        </authorList>
    </citation>
    <scope>NUCLEOTIDE SEQUENCE [LARGE SCALE GENOMIC DNA]</scope>
    <source>
        <strain evidence="3">DSM 14365 / CIP 107738 / JCM 11303 / AJ 13395 / SMP-2</strain>
    </source>
</reference>
<name>D0LV17_HALO1</name>
<gene>
    <name evidence="2" type="ordered locus">Hoch_3356</name>
</gene>
<dbReference type="EMBL" id="CP001804">
    <property type="protein sequence ID" value="ACY15858.1"/>
    <property type="molecule type" value="Genomic_DNA"/>
</dbReference>
<dbReference type="OrthoDB" id="5484960at2"/>
<protein>
    <recommendedName>
        <fullName evidence="4">DUF2330 domain-containing protein</fullName>
    </recommendedName>
</protein>
<dbReference type="Pfam" id="PF10092">
    <property type="entry name" value="DUF2330"/>
    <property type="match status" value="1"/>
</dbReference>
<evidence type="ECO:0000313" key="2">
    <source>
        <dbReference type="EMBL" id="ACY15858.1"/>
    </source>
</evidence>